<protein>
    <submittedName>
        <fullName evidence="4">DUF4124 domain-containing protein</fullName>
    </submittedName>
</protein>
<evidence type="ECO:0000259" key="3">
    <source>
        <dbReference type="Pfam" id="PF13511"/>
    </source>
</evidence>
<evidence type="ECO:0000256" key="1">
    <source>
        <dbReference type="SAM" id="MobiDB-lite"/>
    </source>
</evidence>
<feature type="region of interest" description="Disordered" evidence="1">
    <location>
        <begin position="54"/>
        <end position="95"/>
    </location>
</feature>
<reference evidence="4 5" key="1">
    <citation type="submission" date="2022-03" db="EMBL/GenBank/DDBJ databases">
        <title>Complete genome sequence of Lysobacter capsici VKM B-2533 and Lysobacter gummosus 10.1.1, promising sources of lytic agents.</title>
        <authorList>
            <person name="Tarlachkov S.V."/>
            <person name="Kudryakova I.V."/>
            <person name="Afoshin A.S."/>
            <person name="Leontyevskaya E.A."/>
            <person name="Leontyevskaya N.V."/>
        </authorList>
    </citation>
    <scope>NUCLEOTIDE SEQUENCE [LARGE SCALE GENOMIC DNA]</scope>
    <source>
        <strain evidence="4 5">10.1.1</strain>
    </source>
</reference>
<evidence type="ECO:0000256" key="2">
    <source>
        <dbReference type="SAM" id="SignalP"/>
    </source>
</evidence>
<dbReference type="EMBL" id="CP093547">
    <property type="protein sequence ID" value="UNP29332.1"/>
    <property type="molecule type" value="Genomic_DNA"/>
</dbReference>
<sequence>MNSTRARRSRLAPAALAGLLSAGTLLGGASAGEAQAADVLIYRCTDDRGQLSLRDTPCGNGQRQQTLTMTRPVDPPPRVVEASATPSPRPAASSRPQVLMMRTPQAMYDCVRPDGSSYTSSNGDGNPRMMPIVDLGYGVPVYSTGTSLGSRIGAREPRLGDPSARIAVSGRHGNVQYAATARSGGYYSGGYDYGYGVYYGSQLVRDECRQLPQQEVCSRLRDRRYDGDRRYNSALQSERAQITLDQRVIDAQLNADCGAY</sequence>
<name>A0ABY3XD76_9GAMM</name>
<gene>
    <name evidence="4" type="ORF">MOV92_23170</name>
</gene>
<evidence type="ECO:0000313" key="5">
    <source>
        <dbReference type="Proteomes" id="UP000829194"/>
    </source>
</evidence>
<feature type="domain" description="DUF4124" evidence="3">
    <location>
        <begin position="36"/>
        <end position="80"/>
    </location>
</feature>
<dbReference type="InterPro" id="IPR025392">
    <property type="entry name" value="DUF4124"/>
</dbReference>
<feature type="chain" id="PRO_5045896433" evidence="2">
    <location>
        <begin position="37"/>
        <end position="260"/>
    </location>
</feature>
<feature type="compositionally biased region" description="Low complexity" evidence="1">
    <location>
        <begin position="82"/>
        <end position="95"/>
    </location>
</feature>
<keyword evidence="2" id="KW-0732">Signal</keyword>
<proteinExistence type="predicted"/>
<dbReference type="Proteomes" id="UP000829194">
    <property type="component" value="Chromosome"/>
</dbReference>
<dbReference type="Pfam" id="PF13511">
    <property type="entry name" value="DUF4124"/>
    <property type="match status" value="1"/>
</dbReference>
<evidence type="ECO:0000313" key="4">
    <source>
        <dbReference type="EMBL" id="UNP29332.1"/>
    </source>
</evidence>
<organism evidence="4 5">
    <name type="scientific">Lysobacter gummosus</name>
    <dbReference type="NCBI Taxonomy" id="262324"/>
    <lineage>
        <taxon>Bacteria</taxon>
        <taxon>Pseudomonadati</taxon>
        <taxon>Pseudomonadota</taxon>
        <taxon>Gammaproteobacteria</taxon>
        <taxon>Lysobacterales</taxon>
        <taxon>Lysobacteraceae</taxon>
        <taxon>Lysobacter</taxon>
    </lineage>
</organism>
<feature type="signal peptide" evidence="2">
    <location>
        <begin position="1"/>
        <end position="36"/>
    </location>
</feature>
<feature type="compositionally biased region" description="Polar residues" evidence="1">
    <location>
        <begin position="59"/>
        <end position="69"/>
    </location>
</feature>
<keyword evidence="5" id="KW-1185">Reference proteome</keyword>
<dbReference type="RefSeq" id="WP_057944811.1">
    <property type="nucleotide sequence ID" value="NZ_CP011131.1"/>
</dbReference>
<accession>A0ABY3XD76</accession>